<keyword evidence="4 9" id="KW-1003">Cell membrane</keyword>
<proteinExistence type="inferred from homology"/>
<dbReference type="AlphaFoldDB" id="A0A329U7J7"/>
<evidence type="ECO:0000259" key="10">
    <source>
        <dbReference type="PROSITE" id="PS51012"/>
    </source>
</evidence>
<comment type="caution">
    <text evidence="12">The sequence shown here is derived from an EMBL/GenBank/DDBJ whole genome shotgun (WGS) entry which is preliminary data.</text>
</comment>
<dbReference type="PANTHER" id="PTHR30413">
    <property type="entry name" value="INNER MEMBRANE TRANSPORT PERMEASE"/>
    <property type="match status" value="1"/>
</dbReference>
<keyword evidence="5" id="KW-0997">Cell inner membrane</keyword>
<dbReference type="InterPro" id="IPR013525">
    <property type="entry name" value="ABC2_TM"/>
</dbReference>
<feature type="transmembrane region" description="Helical" evidence="9">
    <location>
        <begin position="231"/>
        <end position="249"/>
    </location>
</feature>
<protein>
    <recommendedName>
        <fullName evidence="9">Transport permease protein</fullName>
    </recommendedName>
</protein>
<dbReference type="GO" id="GO:0140359">
    <property type="term" value="F:ABC-type transporter activity"/>
    <property type="evidence" value="ECO:0007669"/>
    <property type="project" value="InterPro"/>
</dbReference>
<dbReference type="Proteomes" id="UP000250583">
    <property type="component" value="Unassembled WGS sequence"/>
</dbReference>
<evidence type="ECO:0000256" key="6">
    <source>
        <dbReference type="ARBA" id="ARBA00022692"/>
    </source>
</evidence>
<evidence type="ECO:0000256" key="1">
    <source>
        <dbReference type="ARBA" id="ARBA00004429"/>
    </source>
</evidence>
<sequence>MFNGFWRYRYLLWNLVSRDFKLKYRRSVLGVVWSVLNPLLMCLVYWAVFSSLMDMRGSGIDNFPVFLMCGQLLFNFFNEATSSSMSSVLSAAPLLKKVYIPKYIFPLEKCCFAMVNCVFSFVALALVMVFTGSPLHWTILEVLYPLVTLFFFSLGVGLFLAAATVFFRDIMHIWSVFITALLYFSAIFYDPTQMTFSIGGFNMQQIIKLNPMYWYITGFRRTLMWGIPLDFNMLAVCGVCALLSMLVGVQMFRKTQDRFVLHI</sequence>
<feature type="transmembrane region" description="Helical" evidence="9">
    <location>
        <begin position="142"/>
        <end position="163"/>
    </location>
</feature>
<feature type="domain" description="ABC transmembrane type-2" evidence="10">
    <location>
        <begin position="29"/>
        <end position="255"/>
    </location>
</feature>
<keyword evidence="7 9" id="KW-1133">Transmembrane helix</keyword>
<evidence type="ECO:0000256" key="7">
    <source>
        <dbReference type="ARBA" id="ARBA00022989"/>
    </source>
</evidence>
<gene>
    <name evidence="12" type="ORF">C4N22_11890</name>
    <name evidence="11" type="ORF">C4N25_10260</name>
</gene>
<organism evidence="12 13">
    <name type="scientific">Faecalibacterium prausnitzii</name>
    <dbReference type="NCBI Taxonomy" id="853"/>
    <lineage>
        <taxon>Bacteria</taxon>
        <taxon>Bacillati</taxon>
        <taxon>Bacillota</taxon>
        <taxon>Clostridia</taxon>
        <taxon>Eubacteriales</taxon>
        <taxon>Oscillospiraceae</taxon>
        <taxon>Faecalibacterium</taxon>
    </lineage>
</organism>
<evidence type="ECO:0000313" key="12">
    <source>
        <dbReference type="EMBL" id="RAW57160.1"/>
    </source>
</evidence>
<dbReference type="PANTHER" id="PTHR30413:SF8">
    <property type="entry name" value="TRANSPORT PERMEASE PROTEIN"/>
    <property type="match status" value="1"/>
</dbReference>
<evidence type="ECO:0000256" key="5">
    <source>
        <dbReference type="ARBA" id="ARBA00022519"/>
    </source>
</evidence>
<dbReference type="GO" id="GO:0015920">
    <property type="term" value="P:lipopolysaccharide transport"/>
    <property type="evidence" value="ECO:0007669"/>
    <property type="project" value="TreeGrafter"/>
</dbReference>
<dbReference type="GO" id="GO:0005886">
    <property type="term" value="C:plasma membrane"/>
    <property type="evidence" value="ECO:0007669"/>
    <property type="project" value="UniProtKB-SubCell"/>
</dbReference>
<accession>A0A329U7J7</accession>
<feature type="transmembrane region" description="Helical" evidence="9">
    <location>
        <begin position="60"/>
        <end position="77"/>
    </location>
</feature>
<dbReference type="OrthoDB" id="9786910at2"/>
<dbReference type="Proteomes" id="UP000251634">
    <property type="component" value="Unassembled WGS sequence"/>
</dbReference>
<comment type="similarity">
    <text evidence="2 9">Belongs to the ABC-2 integral membrane protein family.</text>
</comment>
<evidence type="ECO:0000256" key="9">
    <source>
        <dbReference type="RuleBase" id="RU361157"/>
    </source>
</evidence>
<dbReference type="EMBL" id="PRKZ01000007">
    <property type="protein sequence ID" value="RAW48894.1"/>
    <property type="molecule type" value="Genomic_DNA"/>
</dbReference>
<keyword evidence="8 9" id="KW-0472">Membrane</keyword>
<dbReference type="Pfam" id="PF01061">
    <property type="entry name" value="ABC2_membrane"/>
    <property type="match status" value="1"/>
</dbReference>
<dbReference type="EMBL" id="PRLE01000008">
    <property type="protein sequence ID" value="RAW57160.1"/>
    <property type="molecule type" value="Genomic_DNA"/>
</dbReference>
<evidence type="ECO:0000256" key="8">
    <source>
        <dbReference type="ARBA" id="ARBA00023136"/>
    </source>
</evidence>
<evidence type="ECO:0000256" key="4">
    <source>
        <dbReference type="ARBA" id="ARBA00022475"/>
    </source>
</evidence>
<evidence type="ECO:0000313" key="13">
    <source>
        <dbReference type="Proteomes" id="UP000250583"/>
    </source>
</evidence>
<reference evidence="13 14" key="1">
    <citation type="submission" date="2018-02" db="EMBL/GenBank/DDBJ databases">
        <title>Complete genome sequencing of Faecalibacterium prausnitzii strains isolated from the human gut.</title>
        <authorList>
            <person name="Fitzgerald B.C."/>
            <person name="Shkoporov A.N."/>
            <person name="Ross P.R."/>
            <person name="Hill C."/>
        </authorList>
    </citation>
    <scope>NUCLEOTIDE SEQUENCE [LARGE SCALE GENOMIC DNA]</scope>
    <source>
        <strain evidence="12 13">APC923/61-1</strain>
        <strain evidence="11 14">APC942/8-14-2</strain>
    </source>
</reference>
<keyword evidence="6 9" id="KW-0812">Transmembrane</keyword>
<evidence type="ECO:0000313" key="11">
    <source>
        <dbReference type="EMBL" id="RAW48894.1"/>
    </source>
</evidence>
<evidence type="ECO:0000256" key="3">
    <source>
        <dbReference type="ARBA" id="ARBA00022448"/>
    </source>
</evidence>
<feature type="transmembrane region" description="Helical" evidence="9">
    <location>
        <begin position="28"/>
        <end position="48"/>
    </location>
</feature>
<evidence type="ECO:0000256" key="2">
    <source>
        <dbReference type="ARBA" id="ARBA00007783"/>
    </source>
</evidence>
<dbReference type="PROSITE" id="PS51012">
    <property type="entry name" value="ABC_TM2"/>
    <property type="match status" value="1"/>
</dbReference>
<dbReference type="InterPro" id="IPR047817">
    <property type="entry name" value="ABC2_TM_bact-type"/>
</dbReference>
<name>A0A329U7J7_9FIRM</name>
<keyword evidence="3 9" id="KW-0813">Transport</keyword>
<feature type="transmembrane region" description="Helical" evidence="9">
    <location>
        <begin position="170"/>
        <end position="189"/>
    </location>
</feature>
<feature type="transmembrane region" description="Helical" evidence="9">
    <location>
        <begin position="110"/>
        <end position="130"/>
    </location>
</feature>
<evidence type="ECO:0000313" key="14">
    <source>
        <dbReference type="Proteomes" id="UP000251634"/>
    </source>
</evidence>
<comment type="subcellular location">
    <subcellularLocation>
        <location evidence="1">Cell inner membrane</location>
        <topology evidence="1">Multi-pass membrane protein</topology>
    </subcellularLocation>
    <subcellularLocation>
        <location evidence="9">Cell membrane</location>
        <topology evidence="9">Multi-pass membrane protein</topology>
    </subcellularLocation>
</comment>